<feature type="compositionally biased region" description="Low complexity" evidence="1">
    <location>
        <begin position="125"/>
        <end position="138"/>
    </location>
</feature>
<feature type="region of interest" description="Disordered" evidence="1">
    <location>
        <begin position="125"/>
        <end position="164"/>
    </location>
</feature>
<sequence length="164" mass="17742">MASSKDCAVFAKAKRVQEVKEQHKISYAEAVKKVEGKPQAQAVVMAPPNASKRRIETHGSPNQDLVVNKESLMAFIVDVVYGSRGKKSRSDLIKWVVESAGRFLGLKDYAPQLLFGYMKEVQEAQGAQNQSSSQSSTGSGAGDGVEEEEINMEEGGLEAFFGGI</sequence>
<evidence type="ECO:0000313" key="3">
    <source>
        <dbReference type="Proteomes" id="UP001497482"/>
    </source>
</evidence>
<keyword evidence="3" id="KW-1185">Reference proteome</keyword>
<gene>
    <name evidence="2" type="ORF">KC01_LOCUS25802</name>
</gene>
<name>A0AAV2L4Y8_KNICA</name>
<accession>A0AAV2L4Y8</accession>
<dbReference type="Proteomes" id="UP001497482">
    <property type="component" value="Chromosome 21"/>
</dbReference>
<reference evidence="2 3" key="1">
    <citation type="submission" date="2024-04" db="EMBL/GenBank/DDBJ databases">
        <authorList>
            <person name="Waldvogel A.-M."/>
            <person name="Schoenle A."/>
        </authorList>
    </citation>
    <scope>NUCLEOTIDE SEQUENCE [LARGE SCALE GENOMIC DNA]</scope>
</reference>
<dbReference type="EMBL" id="OZ035843">
    <property type="protein sequence ID" value="CAL1597286.1"/>
    <property type="molecule type" value="Genomic_DNA"/>
</dbReference>
<proteinExistence type="predicted"/>
<evidence type="ECO:0000313" key="2">
    <source>
        <dbReference type="EMBL" id="CAL1597286.1"/>
    </source>
</evidence>
<feature type="compositionally biased region" description="Acidic residues" evidence="1">
    <location>
        <begin position="144"/>
        <end position="156"/>
    </location>
</feature>
<protein>
    <submittedName>
        <fullName evidence="2">Uncharacterized protein</fullName>
    </submittedName>
</protein>
<dbReference type="AlphaFoldDB" id="A0AAV2L4Y8"/>
<organism evidence="2 3">
    <name type="scientific">Knipowitschia caucasica</name>
    <name type="common">Caucasian dwarf goby</name>
    <name type="synonym">Pomatoschistus caucasicus</name>
    <dbReference type="NCBI Taxonomy" id="637954"/>
    <lineage>
        <taxon>Eukaryota</taxon>
        <taxon>Metazoa</taxon>
        <taxon>Chordata</taxon>
        <taxon>Craniata</taxon>
        <taxon>Vertebrata</taxon>
        <taxon>Euteleostomi</taxon>
        <taxon>Actinopterygii</taxon>
        <taxon>Neopterygii</taxon>
        <taxon>Teleostei</taxon>
        <taxon>Neoteleostei</taxon>
        <taxon>Acanthomorphata</taxon>
        <taxon>Gobiaria</taxon>
        <taxon>Gobiiformes</taxon>
        <taxon>Gobioidei</taxon>
        <taxon>Gobiidae</taxon>
        <taxon>Gobiinae</taxon>
        <taxon>Knipowitschia</taxon>
    </lineage>
</organism>
<evidence type="ECO:0000256" key="1">
    <source>
        <dbReference type="SAM" id="MobiDB-lite"/>
    </source>
</evidence>